<reference evidence="3" key="1">
    <citation type="submission" date="2022-11" db="UniProtKB">
        <authorList>
            <consortium name="WormBaseParasite"/>
        </authorList>
    </citation>
    <scope>IDENTIFICATION</scope>
</reference>
<evidence type="ECO:0000256" key="1">
    <source>
        <dbReference type="SAM" id="MobiDB-lite"/>
    </source>
</evidence>
<dbReference type="AlphaFoldDB" id="A0A915IP29"/>
<evidence type="ECO:0000313" key="2">
    <source>
        <dbReference type="Proteomes" id="UP000887565"/>
    </source>
</evidence>
<organism evidence="2 3">
    <name type="scientific">Romanomermis culicivorax</name>
    <name type="common">Nematode worm</name>
    <dbReference type="NCBI Taxonomy" id="13658"/>
    <lineage>
        <taxon>Eukaryota</taxon>
        <taxon>Metazoa</taxon>
        <taxon>Ecdysozoa</taxon>
        <taxon>Nematoda</taxon>
        <taxon>Enoplea</taxon>
        <taxon>Dorylaimia</taxon>
        <taxon>Mermithida</taxon>
        <taxon>Mermithoidea</taxon>
        <taxon>Mermithidae</taxon>
        <taxon>Romanomermis</taxon>
    </lineage>
</organism>
<protein>
    <submittedName>
        <fullName evidence="3">Uncharacterized protein</fullName>
    </submittedName>
</protein>
<dbReference type="WBParaSite" id="nRc.2.0.1.t15742-RA">
    <property type="protein sequence ID" value="nRc.2.0.1.t15742-RA"/>
    <property type="gene ID" value="nRc.2.0.1.g15742"/>
</dbReference>
<sequence>MDQTGVTKAKPPTNETEPQPLPIWKLQVPQNAMHVWINRIEDGKVMERFELGEEEFGNKTITTFTTSYQKIIDITDRGLTPEEWYLICMDLSISYSKEPNNTLCQHCTLLRAATDDGRQVGISASLAPLYSTANSVRIKYQVDDIPFNMAMIVTQAYPFLDGGFERCTMTNKTTSSIQSTDLISPSAVAFVDLDEVWFLPTPGHTGTSK</sequence>
<proteinExistence type="predicted"/>
<keyword evidence="2" id="KW-1185">Reference proteome</keyword>
<accession>A0A915IP29</accession>
<feature type="region of interest" description="Disordered" evidence="1">
    <location>
        <begin position="1"/>
        <end position="20"/>
    </location>
</feature>
<name>A0A915IP29_ROMCU</name>
<dbReference type="Proteomes" id="UP000887565">
    <property type="component" value="Unplaced"/>
</dbReference>
<evidence type="ECO:0000313" key="3">
    <source>
        <dbReference type="WBParaSite" id="nRc.2.0.1.t15742-RA"/>
    </source>
</evidence>